<protein>
    <submittedName>
        <fullName evidence="1">Uncharacterized protein</fullName>
    </submittedName>
</protein>
<evidence type="ECO:0000313" key="2">
    <source>
        <dbReference type="Proteomes" id="UP000187203"/>
    </source>
</evidence>
<reference evidence="2" key="1">
    <citation type="submission" date="2013-09" db="EMBL/GenBank/DDBJ databases">
        <title>Corchorus olitorius genome sequencing.</title>
        <authorList>
            <person name="Alam M."/>
            <person name="Haque M.S."/>
            <person name="Islam M.S."/>
            <person name="Emdad E.M."/>
            <person name="Islam M.M."/>
            <person name="Ahmed B."/>
            <person name="Halim A."/>
            <person name="Hossen Q.M.M."/>
            <person name="Hossain M.Z."/>
            <person name="Ahmed R."/>
            <person name="Khan M.M."/>
            <person name="Islam R."/>
            <person name="Rashid M.M."/>
            <person name="Khan S.A."/>
            <person name="Rahman M.S."/>
            <person name="Alam M."/>
            <person name="Yahiya A.S."/>
            <person name="Khan M.S."/>
            <person name="Azam M.S."/>
            <person name="Haque T."/>
            <person name="Lashkar M.Z.H."/>
            <person name="Akhand A.I."/>
            <person name="Morshed G."/>
            <person name="Roy S."/>
            <person name="Uddin K.S."/>
            <person name="Rabeya T."/>
            <person name="Hossain A.S."/>
            <person name="Chowdhury A."/>
            <person name="Snigdha A.R."/>
            <person name="Mortoza M.S."/>
            <person name="Matin S.A."/>
            <person name="Hoque S.M.E."/>
            <person name="Islam M.K."/>
            <person name="Roy D.K."/>
            <person name="Haider R."/>
            <person name="Moosa M.M."/>
            <person name="Elias S.M."/>
            <person name="Hasan A.M."/>
            <person name="Jahan S."/>
            <person name="Shafiuddin M."/>
            <person name="Mahmood N."/>
            <person name="Shommy N.S."/>
        </authorList>
    </citation>
    <scope>NUCLEOTIDE SEQUENCE [LARGE SCALE GENOMIC DNA]</scope>
    <source>
        <strain evidence="2">cv. O-4</strain>
    </source>
</reference>
<proteinExistence type="predicted"/>
<dbReference type="AlphaFoldDB" id="A0A1R3G733"/>
<name>A0A1R3G733_9ROSI</name>
<organism evidence="1 2">
    <name type="scientific">Corchorus olitorius</name>
    <dbReference type="NCBI Taxonomy" id="93759"/>
    <lineage>
        <taxon>Eukaryota</taxon>
        <taxon>Viridiplantae</taxon>
        <taxon>Streptophyta</taxon>
        <taxon>Embryophyta</taxon>
        <taxon>Tracheophyta</taxon>
        <taxon>Spermatophyta</taxon>
        <taxon>Magnoliopsida</taxon>
        <taxon>eudicotyledons</taxon>
        <taxon>Gunneridae</taxon>
        <taxon>Pentapetalae</taxon>
        <taxon>rosids</taxon>
        <taxon>malvids</taxon>
        <taxon>Malvales</taxon>
        <taxon>Malvaceae</taxon>
        <taxon>Grewioideae</taxon>
        <taxon>Apeibeae</taxon>
        <taxon>Corchorus</taxon>
    </lineage>
</organism>
<gene>
    <name evidence="1" type="ORF">COLO4_36647</name>
</gene>
<sequence length="39" mass="4412">MERQDLDMSVSGLPLLILKAFQILKKVLHQREPNKPGAP</sequence>
<dbReference type="EMBL" id="AWUE01023425">
    <property type="protein sequence ID" value="OMO53881.1"/>
    <property type="molecule type" value="Genomic_DNA"/>
</dbReference>
<comment type="caution">
    <text evidence="1">The sequence shown here is derived from an EMBL/GenBank/DDBJ whole genome shotgun (WGS) entry which is preliminary data.</text>
</comment>
<accession>A0A1R3G733</accession>
<dbReference type="Proteomes" id="UP000187203">
    <property type="component" value="Unassembled WGS sequence"/>
</dbReference>
<keyword evidence="2" id="KW-1185">Reference proteome</keyword>
<evidence type="ECO:0000313" key="1">
    <source>
        <dbReference type="EMBL" id="OMO53881.1"/>
    </source>
</evidence>